<dbReference type="EMBL" id="OBEK01000002">
    <property type="protein sequence ID" value="SNZ10104.1"/>
    <property type="molecule type" value="Genomic_DNA"/>
</dbReference>
<protein>
    <recommendedName>
        <fullName evidence="3">DUF3221 domain-containing protein</fullName>
    </recommendedName>
</protein>
<dbReference type="RefSeq" id="WP_097040858.1">
    <property type="nucleotide sequence ID" value="NZ_OBEK01000002.1"/>
</dbReference>
<evidence type="ECO:0000313" key="2">
    <source>
        <dbReference type="Proteomes" id="UP000219356"/>
    </source>
</evidence>
<name>A0A285NKQ1_9BACI</name>
<dbReference type="PROSITE" id="PS51257">
    <property type="entry name" value="PROKAR_LIPOPROTEIN"/>
    <property type="match status" value="1"/>
</dbReference>
<dbReference type="Proteomes" id="UP000219356">
    <property type="component" value="Unassembled WGS sequence"/>
</dbReference>
<evidence type="ECO:0000313" key="1">
    <source>
        <dbReference type="EMBL" id="SNZ10104.1"/>
    </source>
</evidence>
<dbReference type="AlphaFoldDB" id="A0A285NKQ1"/>
<reference evidence="2" key="1">
    <citation type="submission" date="2017-09" db="EMBL/GenBank/DDBJ databases">
        <authorList>
            <person name="Varghese N."/>
            <person name="Submissions S."/>
        </authorList>
    </citation>
    <scope>NUCLEOTIDE SEQUENCE [LARGE SCALE GENOMIC DNA]</scope>
    <source>
        <strain evidence="2">CGMCC 1.8913</strain>
    </source>
</reference>
<sequence>MRILVLLLAILLAGCAPRPTLEECHQVMNGYLDATEDELYFLVSEEKTEYVLRDAVIPDAVEIGDKISVQYTSVLESYPMQLTVCKVEEG</sequence>
<gene>
    <name evidence="1" type="ORF">SAMN05421503_1538</name>
</gene>
<keyword evidence="2" id="KW-1185">Reference proteome</keyword>
<accession>A0A285NKQ1</accession>
<evidence type="ECO:0008006" key="3">
    <source>
        <dbReference type="Google" id="ProtNLM"/>
    </source>
</evidence>
<organism evidence="1 2">
    <name type="scientific">Terribacillus aidingensis</name>
    <dbReference type="NCBI Taxonomy" id="586416"/>
    <lineage>
        <taxon>Bacteria</taxon>
        <taxon>Bacillati</taxon>
        <taxon>Bacillota</taxon>
        <taxon>Bacilli</taxon>
        <taxon>Bacillales</taxon>
        <taxon>Bacillaceae</taxon>
        <taxon>Terribacillus</taxon>
    </lineage>
</organism>
<dbReference type="OrthoDB" id="2971857at2"/>
<proteinExistence type="predicted"/>